<sequence length="125" mass="12889">LLAGAQEVYSGTWLSPHRTVQATTAPSYVLLKTGSRKLKHRGGRRLNIWRFWQKRCLCKGGGGKGSSKRRATTASPGVTLLACCNLQGGAGGYTGKGGGSVVSGTEGGATVMDVSGSFASAPRCD</sequence>
<dbReference type="EMBL" id="CM043808">
    <property type="protein sequence ID" value="KAI4802099.1"/>
    <property type="molecule type" value="Genomic_DNA"/>
</dbReference>
<feature type="non-terminal residue" evidence="1">
    <location>
        <position position="1"/>
    </location>
</feature>
<evidence type="ECO:0000313" key="1">
    <source>
        <dbReference type="EMBL" id="KAI4802099.1"/>
    </source>
</evidence>
<name>A0ACB9VQC3_CHAAC</name>
<comment type="caution">
    <text evidence="1">The sequence shown here is derived from an EMBL/GenBank/DDBJ whole genome shotgun (WGS) entry which is preliminary data.</text>
</comment>
<accession>A0ACB9VQC3</accession>
<reference evidence="1" key="1">
    <citation type="submission" date="2022-05" db="EMBL/GenBank/DDBJ databases">
        <title>Chromosome-level genome of Chaenocephalus aceratus.</title>
        <authorList>
            <person name="Park H."/>
        </authorList>
    </citation>
    <scope>NUCLEOTIDE SEQUENCE</scope>
    <source>
        <strain evidence="1">KU_202001</strain>
    </source>
</reference>
<feature type="non-terminal residue" evidence="1">
    <location>
        <position position="125"/>
    </location>
</feature>
<proteinExistence type="predicted"/>
<gene>
    <name evidence="1" type="ORF">KUCAC02_019957</name>
</gene>
<organism evidence="1 2">
    <name type="scientific">Chaenocephalus aceratus</name>
    <name type="common">Blackfin icefish</name>
    <name type="synonym">Chaenichthys aceratus</name>
    <dbReference type="NCBI Taxonomy" id="36190"/>
    <lineage>
        <taxon>Eukaryota</taxon>
        <taxon>Metazoa</taxon>
        <taxon>Chordata</taxon>
        <taxon>Craniata</taxon>
        <taxon>Vertebrata</taxon>
        <taxon>Euteleostomi</taxon>
        <taxon>Actinopterygii</taxon>
        <taxon>Neopterygii</taxon>
        <taxon>Teleostei</taxon>
        <taxon>Neoteleostei</taxon>
        <taxon>Acanthomorphata</taxon>
        <taxon>Eupercaria</taxon>
        <taxon>Perciformes</taxon>
        <taxon>Notothenioidei</taxon>
        <taxon>Channichthyidae</taxon>
        <taxon>Chaenocephalus</taxon>
    </lineage>
</organism>
<dbReference type="Proteomes" id="UP001057452">
    <property type="component" value="Chromosome 24"/>
</dbReference>
<keyword evidence="2" id="KW-1185">Reference proteome</keyword>
<protein>
    <submittedName>
        <fullName evidence="1">Uncharacterized protein</fullName>
    </submittedName>
</protein>
<evidence type="ECO:0000313" key="2">
    <source>
        <dbReference type="Proteomes" id="UP001057452"/>
    </source>
</evidence>